<dbReference type="InterPro" id="IPR000209">
    <property type="entry name" value="Peptidase_S8/S53_dom"/>
</dbReference>
<reference evidence="5" key="1">
    <citation type="journal article" date="2020" name="Nature">
        <title>Giant virus diversity and host interactions through global metagenomics.</title>
        <authorList>
            <person name="Schulz F."/>
            <person name="Roux S."/>
            <person name="Paez-Espino D."/>
            <person name="Jungbluth S."/>
            <person name="Walsh D.A."/>
            <person name="Denef V.J."/>
            <person name="McMahon K.D."/>
            <person name="Konstantinidis K.T."/>
            <person name="Eloe-Fadrosh E.A."/>
            <person name="Kyrpides N.C."/>
            <person name="Woyke T."/>
        </authorList>
    </citation>
    <scope>NUCLEOTIDE SEQUENCE</scope>
    <source>
        <strain evidence="5">GVMAG-M-3300023179-27</strain>
    </source>
</reference>
<keyword evidence="3" id="KW-0720">Serine protease</keyword>
<dbReference type="Gene3D" id="3.40.50.200">
    <property type="entry name" value="Peptidase S8/S53 domain"/>
    <property type="match status" value="1"/>
</dbReference>
<dbReference type="EMBL" id="MN739787">
    <property type="protein sequence ID" value="QHT26385.1"/>
    <property type="molecule type" value="Genomic_DNA"/>
</dbReference>
<keyword evidence="1" id="KW-0645">Protease</keyword>
<dbReference type="SUPFAM" id="SSF54897">
    <property type="entry name" value="Protease propeptides/inhibitors"/>
    <property type="match status" value="1"/>
</dbReference>
<evidence type="ECO:0000256" key="1">
    <source>
        <dbReference type="ARBA" id="ARBA00022670"/>
    </source>
</evidence>
<feature type="domain" description="Peptidase S53" evidence="4">
    <location>
        <begin position="152"/>
        <end position="543"/>
    </location>
</feature>
<dbReference type="PANTHER" id="PTHR14218:SF7">
    <property type="entry name" value="DIPEPTIDYL AMINOPEPTIDASE"/>
    <property type="match status" value="1"/>
</dbReference>
<dbReference type="GO" id="GO:0006508">
    <property type="term" value="P:proteolysis"/>
    <property type="evidence" value="ECO:0007669"/>
    <property type="project" value="UniProtKB-KW"/>
</dbReference>
<proteinExistence type="predicted"/>
<evidence type="ECO:0000259" key="4">
    <source>
        <dbReference type="PROSITE" id="PS51695"/>
    </source>
</evidence>
<dbReference type="InterPro" id="IPR050819">
    <property type="entry name" value="Tripeptidyl-peptidase_I"/>
</dbReference>
<evidence type="ECO:0000313" key="5">
    <source>
        <dbReference type="EMBL" id="QHT26385.1"/>
    </source>
</evidence>
<dbReference type="PROSITE" id="PS51695">
    <property type="entry name" value="SEDOLISIN"/>
    <property type="match status" value="1"/>
</dbReference>
<dbReference type="InterPro" id="IPR036852">
    <property type="entry name" value="Peptidase_S8/S53_dom_sf"/>
</dbReference>
<evidence type="ECO:0000256" key="2">
    <source>
        <dbReference type="ARBA" id="ARBA00022801"/>
    </source>
</evidence>
<dbReference type="InterPro" id="IPR030400">
    <property type="entry name" value="Sedolisin_dom"/>
</dbReference>
<dbReference type="InterPro" id="IPR023828">
    <property type="entry name" value="Peptidase_S8_Ser-AS"/>
</dbReference>
<dbReference type="PROSITE" id="PS00138">
    <property type="entry name" value="SUBTILASE_SER"/>
    <property type="match status" value="1"/>
</dbReference>
<dbReference type="CDD" id="cd04056">
    <property type="entry name" value="Peptidases_S53"/>
    <property type="match status" value="1"/>
</dbReference>
<dbReference type="SUPFAM" id="SSF52743">
    <property type="entry name" value="Subtilisin-like"/>
    <property type="match status" value="1"/>
</dbReference>
<organism evidence="5">
    <name type="scientific">viral metagenome</name>
    <dbReference type="NCBI Taxonomy" id="1070528"/>
    <lineage>
        <taxon>unclassified sequences</taxon>
        <taxon>metagenomes</taxon>
        <taxon>organismal metagenomes</taxon>
    </lineage>
</organism>
<evidence type="ECO:0000256" key="3">
    <source>
        <dbReference type="ARBA" id="ARBA00022825"/>
    </source>
</evidence>
<name>A0A6C0EGC2_9ZZZZ</name>
<accession>A0A6C0EGC2</accession>
<dbReference type="GO" id="GO:0004252">
    <property type="term" value="F:serine-type endopeptidase activity"/>
    <property type="evidence" value="ECO:0007669"/>
    <property type="project" value="InterPro"/>
</dbReference>
<sequence length="543" mass="59263">MALLTVFLLTLLSYVNAQSGMATIFMNVPNWVQAKVVATARDVSDPHSSNYGKYLTYQQMKHLTFVNESVYVATFLDSYPVLSYNFHGDNFEVFGDEDDVVTILSSIPANVSQYIYFVEGIDETPLKKNITRHNRPSNLNRRVGDITPDSGFVGRETILRLHNISGQLSVTTTTSIALIEFADGGFYFQDYNDSLNLNNVNSTTTPVVIGGDAEAGTESSLDVEMSSITAQNVSIIYINYSGSQWIASFTANISNMVNPPDVCSVSYGWSVYQQCMITTCGFLTNDQYVALSDYYFAKIALRGVTVVVSSGDSGAPSRFDASCSLEPTTQAEYPSASPFVLSVGGMFVVNGTTTFNSTTPLCQQLNCANGTTLNLVQNQFVGWCSGSGFPPNYDVTTIMPFQNRLLDQYMKTNVSFPKDFNRQSFSRPDVVSVAHNCATVTDGFVQPVDGTSCSAPIVAGIIALLNDKRIRNNEPRLGYVNPLLYKIQSEDPSVFTTNYVGNTASSEGGVCPPDYGFYSDGTTAFSNPTGLGNINFGLLYRYV</sequence>
<dbReference type="GO" id="GO:0008240">
    <property type="term" value="F:tripeptidyl-peptidase activity"/>
    <property type="evidence" value="ECO:0007669"/>
    <property type="project" value="TreeGrafter"/>
</dbReference>
<protein>
    <recommendedName>
        <fullName evidence="4">Peptidase S53 domain-containing protein</fullName>
    </recommendedName>
</protein>
<dbReference type="Pfam" id="PF00082">
    <property type="entry name" value="Peptidase_S8"/>
    <property type="match status" value="1"/>
</dbReference>
<keyword evidence="2" id="KW-0378">Hydrolase</keyword>
<dbReference type="AlphaFoldDB" id="A0A6C0EGC2"/>
<dbReference type="PANTHER" id="PTHR14218">
    <property type="entry name" value="PROTEASE S8 TRIPEPTIDYL PEPTIDASE I CLN2"/>
    <property type="match status" value="1"/>
</dbReference>